<dbReference type="InterPro" id="IPR017853">
    <property type="entry name" value="GH"/>
</dbReference>
<evidence type="ECO:0000259" key="9">
    <source>
        <dbReference type="Pfam" id="PF08532"/>
    </source>
</evidence>
<accession>A0ABV8JXQ8</accession>
<evidence type="ECO:0000256" key="4">
    <source>
        <dbReference type="ARBA" id="ARBA00022723"/>
    </source>
</evidence>
<dbReference type="Pfam" id="PF02449">
    <property type="entry name" value="Glyco_hydro_42"/>
    <property type="match status" value="1"/>
</dbReference>
<name>A0ABV8JXQ8_9BACL</name>
<keyword evidence="4" id="KW-0479">Metal-binding</keyword>
<gene>
    <name evidence="10" type="ORF">ACFOZ8_04930</name>
</gene>
<dbReference type="SUPFAM" id="SSF51445">
    <property type="entry name" value="(Trans)glycosidases"/>
    <property type="match status" value="1"/>
</dbReference>
<feature type="domain" description="Beta-galactosidase trimerisation" evidence="9">
    <location>
        <begin position="379"/>
        <end position="487"/>
    </location>
</feature>
<evidence type="ECO:0000256" key="1">
    <source>
        <dbReference type="ARBA" id="ARBA00001412"/>
    </source>
</evidence>
<evidence type="ECO:0000313" key="10">
    <source>
        <dbReference type="EMBL" id="MFC4098997.1"/>
    </source>
</evidence>
<evidence type="ECO:0000256" key="7">
    <source>
        <dbReference type="ARBA" id="ARBA00023295"/>
    </source>
</evidence>
<keyword evidence="5" id="KW-0378">Hydrolase</keyword>
<dbReference type="Pfam" id="PF08532">
    <property type="entry name" value="Glyco_hydro_42M"/>
    <property type="match status" value="1"/>
</dbReference>
<dbReference type="InterPro" id="IPR013738">
    <property type="entry name" value="Beta_galactosidase_Trimer"/>
</dbReference>
<evidence type="ECO:0000256" key="5">
    <source>
        <dbReference type="ARBA" id="ARBA00022801"/>
    </source>
</evidence>
<keyword evidence="7" id="KW-0326">Glycosidase</keyword>
<comment type="caution">
    <text evidence="10">The sequence shown here is derived from an EMBL/GenBank/DDBJ whole genome shotgun (WGS) entry which is preliminary data.</text>
</comment>
<dbReference type="EMBL" id="JBHSAM010000014">
    <property type="protein sequence ID" value="MFC4098997.1"/>
    <property type="molecule type" value="Genomic_DNA"/>
</dbReference>
<reference evidence="11" key="1">
    <citation type="journal article" date="2019" name="Int. J. Syst. Evol. Microbiol.">
        <title>The Global Catalogue of Microorganisms (GCM) 10K type strain sequencing project: providing services to taxonomists for standard genome sequencing and annotation.</title>
        <authorList>
            <consortium name="The Broad Institute Genomics Platform"/>
            <consortium name="The Broad Institute Genome Sequencing Center for Infectious Disease"/>
            <person name="Wu L."/>
            <person name="Ma J."/>
        </authorList>
    </citation>
    <scope>NUCLEOTIDE SEQUENCE [LARGE SCALE GENOMIC DNA]</scope>
    <source>
        <strain evidence="11">IBRC-M 10987</strain>
    </source>
</reference>
<evidence type="ECO:0000259" key="8">
    <source>
        <dbReference type="Pfam" id="PF02449"/>
    </source>
</evidence>
<evidence type="ECO:0000256" key="3">
    <source>
        <dbReference type="ARBA" id="ARBA00012756"/>
    </source>
</evidence>
<sequence>MILGAAYYPEHEEPAQWPIDYKKLSAAGIRQIRIAEFAWTVLEPQDGQFDWSWLDEAIETAAAHGLDVVLCTPTACPPVWLVERHPDVLPVNRSGRTVGFGARQHRSYHSANYLRYAMRIVAEMGKRYGHHPAVVAWQLDNEFGGETKYDFGACARDAFHAYLADEYGTVEELNRRWGTVFWSQRYERWDQIPLPAPIDADVTMWHHPSLELAFAKFSSLAITRFAAAQASALRPYTGDRPITTNAFMFRYGDSVSWPVLFEELDVVGMDIYSDKPHEIAFYGDACRGVLRRPFWMMEYGTGSRRLLSEMELVRDRGCSRFFLFKTKPFPWGQEQGSGAPELLTITGEPSANYGAVRDYAQAHADYIEPAVAEPSPIGLYYHFESSWSYRIAVSDRVPYPDYLVDTVYRSLYEGGLSVDLLYNASQIVDYKLIIVPLHVLHDEELEDRLLAFVHGGGRLIVTTDLFRKNRDNVFLTQVPRLYAALLGWQQPNFVPDAIAERPAGGIYAAGEYGSGSAWMIARDASAAEWRAAVASALMADQAIG</sequence>
<keyword evidence="6" id="KW-0862">Zinc</keyword>
<dbReference type="InterPro" id="IPR029062">
    <property type="entry name" value="Class_I_gatase-like"/>
</dbReference>
<dbReference type="SUPFAM" id="SSF52317">
    <property type="entry name" value="Class I glutamine amidotransferase-like"/>
    <property type="match status" value="1"/>
</dbReference>
<dbReference type="Proteomes" id="UP001595715">
    <property type="component" value="Unassembled WGS sequence"/>
</dbReference>
<proteinExistence type="inferred from homology"/>
<dbReference type="EC" id="3.2.1.23" evidence="3"/>
<protein>
    <recommendedName>
        <fullName evidence="3">beta-galactosidase</fullName>
        <ecNumber evidence="3">3.2.1.23</ecNumber>
    </recommendedName>
</protein>
<organism evidence="10 11">
    <name type="scientific">Paenibacillus xanthanilyticus</name>
    <dbReference type="NCBI Taxonomy" id="1783531"/>
    <lineage>
        <taxon>Bacteria</taxon>
        <taxon>Bacillati</taxon>
        <taxon>Bacillota</taxon>
        <taxon>Bacilli</taxon>
        <taxon>Bacillales</taxon>
        <taxon>Paenibacillaceae</taxon>
        <taxon>Paenibacillus</taxon>
    </lineage>
</organism>
<dbReference type="InterPro" id="IPR003476">
    <property type="entry name" value="Glyco_hydro_42"/>
</dbReference>
<dbReference type="PANTHER" id="PTHR36447:SF2">
    <property type="entry name" value="BETA-GALACTOSIDASE YESZ"/>
    <property type="match status" value="1"/>
</dbReference>
<dbReference type="CDD" id="cd03143">
    <property type="entry name" value="A4_beta-galactosidase_middle_domain"/>
    <property type="match status" value="1"/>
</dbReference>
<dbReference type="Gene3D" id="3.20.20.80">
    <property type="entry name" value="Glycosidases"/>
    <property type="match status" value="1"/>
</dbReference>
<dbReference type="RefSeq" id="WP_377717689.1">
    <property type="nucleotide sequence ID" value="NZ_JBHSAM010000014.1"/>
</dbReference>
<evidence type="ECO:0000256" key="2">
    <source>
        <dbReference type="ARBA" id="ARBA00005940"/>
    </source>
</evidence>
<evidence type="ECO:0000256" key="6">
    <source>
        <dbReference type="ARBA" id="ARBA00022833"/>
    </source>
</evidence>
<comment type="similarity">
    <text evidence="2">Belongs to the glycosyl hydrolase 42 family.</text>
</comment>
<evidence type="ECO:0000313" key="11">
    <source>
        <dbReference type="Proteomes" id="UP001595715"/>
    </source>
</evidence>
<comment type="catalytic activity">
    <reaction evidence="1">
        <text>Hydrolysis of terminal non-reducing beta-D-galactose residues in beta-D-galactosides.</text>
        <dbReference type="EC" id="3.2.1.23"/>
    </reaction>
</comment>
<dbReference type="PANTHER" id="PTHR36447">
    <property type="entry name" value="BETA-GALACTOSIDASE GANA"/>
    <property type="match status" value="1"/>
</dbReference>
<dbReference type="Gene3D" id="3.40.50.880">
    <property type="match status" value="1"/>
</dbReference>
<feature type="domain" description="Glycoside hydrolase family 42 N-terminal" evidence="8">
    <location>
        <begin position="7"/>
        <end position="303"/>
    </location>
</feature>
<keyword evidence="11" id="KW-1185">Reference proteome</keyword>
<dbReference type="InterPro" id="IPR013529">
    <property type="entry name" value="Glyco_hydro_42_N"/>
</dbReference>